<feature type="domain" description="Major facilitator superfamily (MFS) profile" evidence="7">
    <location>
        <begin position="23"/>
        <end position="473"/>
    </location>
</feature>
<dbReference type="CDD" id="cd17504">
    <property type="entry name" value="MFS_MMR_MDR_like"/>
    <property type="match status" value="1"/>
</dbReference>
<feature type="transmembrane region" description="Helical" evidence="6">
    <location>
        <begin position="276"/>
        <end position="298"/>
    </location>
</feature>
<keyword evidence="5 6" id="KW-0472">Membrane</keyword>
<proteinExistence type="predicted"/>
<dbReference type="InterPro" id="IPR011701">
    <property type="entry name" value="MFS"/>
</dbReference>
<feature type="transmembrane region" description="Helical" evidence="6">
    <location>
        <begin position="344"/>
        <end position="364"/>
    </location>
</feature>
<feature type="transmembrane region" description="Helical" evidence="6">
    <location>
        <begin position="88"/>
        <end position="105"/>
    </location>
</feature>
<dbReference type="Pfam" id="PF07690">
    <property type="entry name" value="MFS_1"/>
    <property type="match status" value="1"/>
</dbReference>
<feature type="transmembrane region" description="Helical" evidence="6">
    <location>
        <begin position="173"/>
        <end position="195"/>
    </location>
</feature>
<evidence type="ECO:0000259" key="7">
    <source>
        <dbReference type="PROSITE" id="PS50850"/>
    </source>
</evidence>
<comment type="caution">
    <text evidence="8">The sequence shown here is derived from an EMBL/GenBank/DDBJ whole genome shotgun (WGS) entry which is preliminary data.</text>
</comment>
<feature type="transmembrane region" description="Helical" evidence="6">
    <location>
        <begin position="407"/>
        <end position="431"/>
    </location>
</feature>
<evidence type="ECO:0000313" key="8">
    <source>
        <dbReference type="EMBL" id="EQB00495.1"/>
    </source>
</evidence>
<feature type="transmembrane region" description="Helical" evidence="6">
    <location>
        <begin position="451"/>
        <end position="470"/>
    </location>
</feature>
<dbReference type="SUPFAM" id="SSF103473">
    <property type="entry name" value="MFS general substrate transporter"/>
    <property type="match status" value="1"/>
</dbReference>
<evidence type="ECO:0000256" key="5">
    <source>
        <dbReference type="ARBA" id="ARBA00023136"/>
    </source>
</evidence>
<feature type="transmembrane region" description="Helical" evidence="6">
    <location>
        <begin position="22"/>
        <end position="46"/>
    </location>
</feature>
<protein>
    <recommendedName>
        <fullName evidence="7">Major facilitator superfamily (MFS) profile domain-containing protein</fullName>
    </recommendedName>
</protein>
<dbReference type="eggNOG" id="COG0477">
    <property type="taxonomic scope" value="Bacteria"/>
</dbReference>
<feature type="transmembrane region" description="Helical" evidence="6">
    <location>
        <begin position="111"/>
        <end position="133"/>
    </location>
</feature>
<evidence type="ECO:0000256" key="1">
    <source>
        <dbReference type="ARBA" id="ARBA00004141"/>
    </source>
</evidence>
<dbReference type="PANTHER" id="PTHR42718">
    <property type="entry name" value="MAJOR FACILITATOR SUPERFAMILY MULTIDRUG TRANSPORTER MFSC"/>
    <property type="match status" value="1"/>
</dbReference>
<accession>T0HME5</accession>
<feature type="transmembrane region" description="Helical" evidence="6">
    <location>
        <begin position="58"/>
        <end position="76"/>
    </location>
</feature>
<dbReference type="PATRIC" id="fig|1114964.3.peg.2586"/>
<keyword evidence="3 6" id="KW-0812">Transmembrane</keyword>
<dbReference type="GO" id="GO:0022857">
    <property type="term" value="F:transmembrane transporter activity"/>
    <property type="evidence" value="ECO:0007669"/>
    <property type="project" value="InterPro"/>
</dbReference>
<dbReference type="EMBL" id="ATIB01000069">
    <property type="protein sequence ID" value="EQB00495.1"/>
    <property type="molecule type" value="Genomic_DNA"/>
</dbReference>
<name>T0HME5_9SPHN</name>
<comment type="subcellular location">
    <subcellularLocation>
        <location evidence="1">Membrane</location>
        <topology evidence="1">Multi-pass membrane protein</topology>
    </subcellularLocation>
</comment>
<dbReference type="GO" id="GO:0016020">
    <property type="term" value="C:membrane"/>
    <property type="evidence" value="ECO:0007669"/>
    <property type="project" value="UniProtKB-SubCell"/>
</dbReference>
<organism evidence="8 9">
    <name type="scientific">Sphingobium baderi LL03</name>
    <dbReference type="NCBI Taxonomy" id="1114964"/>
    <lineage>
        <taxon>Bacteria</taxon>
        <taxon>Pseudomonadati</taxon>
        <taxon>Pseudomonadota</taxon>
        <taxon>Alphaproteobacteria</taxon>
        <taxon>Sphingomonadales</taxon>
        <taxon>Sphingomonadaceae</taxon>
        <taxon>Sphingobium</taxon>
    </lineage>
</organism>
<dbReference type="PANTHER" id="PTHR42718:SF9">
    <property type="entry name" value="MAJOR FACILITATOR SUPERFAMILY MULTIDRUG TRANSPORTER MFSC"/>
    <property type="match status" value="1"/>
</dbReference>
<dbReference type="PROSITE" id="PS50850">
    <property type="entry name" value="MFS"/>
    <property type="match status" value="1"/>
</dbReference>
<evidence type="ECO:0000313" key="9">
    <source>
        <dbReference type="Proteomes" id="UP000015524"/>
    </source>
</evidence>
<evidence type="ECO:0000256" key="4">
    <source>
        <dbReference type="ARBA" id="ARBA00022989"/>
    </source>
</evidence>
<keyword evidence="2" id="KW-0813">Transport</keyword>
<dbReference type="Gene3D" id="1.20.1250.20">
    <property type="entry name" value="MFS general substrate transporter like domains"/>
    <property type="match status" value="2"/>
</dbReference>
<dbReference type="InterPro" id="IPR020846">
    <property type="entry name" value="MFS_dom"/>
</dbReference>
<keyword evidence="9" id="KW-1185">Reference proteome</keyword>
<feature type="transmembrane region" description="Helical" evidence="6">
    <location>
        <begin position="304"/>
        <end position="323"/>
    </location>
</feature>
<sequence length="485" mass="50953">MTVRDADPLSADMIDSHVRWRWALFALVVAELAAGLETTLMFAALPTALKVVGRPAEVGWLITGYLLVSAAAAAICGRLGDLFGRRRVLLITLGLATAGSFVSALSPDVHWIVAGRAVQGLAGAVLPLCYGLLQETLPPAKVPLGIGIISAANSFSAAAGFIIGGIIVDSTHWQSIFICSALLALAGFITCLAYIPKSLQRHAAGRLDVLGGILFAPAVAMLLWAVTMFQQRGAASATPWGWLGASILLLALWFFHERRHPQPTVDVRLLGNRRILASNMAAICASLGALQVLQVFPILLQQPIWTGVGFGLTATLTGLLKLPSNLTSVIGASWGGALCARWDGRTIMIGAAISSLGAWALMWVNHHSLWLTVVLVCFSSAGFTTLFTSVINIVVATAPEDRTSEAAAMTATFRTVAQSIGSQIITLLFAAELVKQATGPAYPAPAAHEAVMVYMVLASAGALAAALWVPPRRGPFNGIRGEVLA</sequence>
<feature type="transmembrane region" description="Helical" evidence="6">
    <location>
        <begin position="145"/>
        <end position="167"/>
    </location>
</feature>
<feature type="transmembrane region" description="Helical" evidence="6">
    <location>
        <begin position="207"/>
        <end position="227"/>
    </location>
</feature>
<evidence type="ECO:0000256" key="3">
    <source>
        <dbReference type="ARBA" id="ARBA00022692"/>
    </source>
</evidence>
<evidence type="ECO:0000256" key="2">
    <source>
        <dbReference type="ARBA" id="ARBA00022448"/>
    </source>
</evidence>
<gene>
    <name evidence="8" type="ORF">L485_13220</name>
</gene>
<dbReference type="AlphaFoldDB" id="T0HME5"/>
<feature type="transmembrane region" description="Helical" evidence="6">
    <location>
        <begin position="370"/>
        <end position="395"/>
    </location>
</feature>
<dbReference type="Proteomes" id="UP000015524">
    <property type="component" value="Unassembled WGS sequence"/>
</dbReference>
<keyword evidence="4 6" id="KW-1133">Transmembrane helix</keyword>
<reference evidence="8 9" key="1">
    <citation type="journal article" date="2013" name="Genome Announc.">
        <title>Draft Genome Sequence of a Hexachlorocyclohexane-Degrading Bacterium, Sphingobium baderi Strain LL03T.</title>
        <authorList>
            <person name="Kaur J."/>
            <person name="Verma H."/>
            <person name="Tripathi C."/>
            <person name="Khurana J.P."/>
            <person name="Lal R."/>
        </authorList>
    </citation>
    <scope>NUCLEOTIDE SEQUENCE [LARGE SCALE GENOMIC DNA]</scope>
    <source>
        <strain evidence="8 9">LL03</strain>
    </source>
</reference>
<feature type="transmembrane region" description="Helical" evidence="6">
    <location>
        <begin position="239"/>
        <end position="255"/>
    </location>
</feature>
<dbReference type="InterPro" id="IPR036259">
    <property type="entry name" value="MFS_trans_sf"/>
</dbReference>
<evidence type="ECO:0000256" key="6">
    <source>
        <dbReference type="SAM" id="Phobius"/>
    </source>
</evidence>